<comment type="caution">
    <text evidence="1">The sequence shown here is derived from an EMBL/GenBank/DDBJ whole genome shotgun (WGS) entry which is preliminary data.</text>
</comment>
<gene>
    <name evidence="1" type="ORF">JOM49_004448</name>
</gene>
<dbReference type="Proteomes" id="UP000741013">
    <property type="component" value="Unassembled WGS sequence"/>
</dbReference>
<sequence length="85" mass="8980">MGLTLSAHVTMTPADRGMVLLDERTGRYWTMNHTGATVLRALLAGSDTASIVADLRVTYPAASDHVAADVTTLLRALDDAGLVAR</sequence>
<name>A0ABS4PU07_9PSEU</name>
<dbReference type="InterPro" id="IPR041881">
    <property type="entry name" value="PqqD_sf"/>
</dbReference>
<evidence type="ECO:0008006" key="3">
    <source>
        <dbReference type="Google" id="ProtNLM"/>
    </source>
</evidence>
<dbReference type="Gene3D" id="1.10.10.1150">
    <property type="entry name" value="Coenzyme PQQ synthesis protein D (PqqD)"/>
    <property type="match status" value="1"/>
</dbReference>
<keyword evidence="2" id="KW-1185">Reference proteome</keyword>
<dbReference type="Pfam" id="PF05402">
    <property type="entry name" value="PqqD"/>
    <property type="match status" value="1"/>
</dbReference>
<dbReference type="EMBL" id="JAGGMS010000001">
    <property type="protein sequence ID" value="MBP2182922.1"/>
    <property type="molecule type" value="Genomic_DNA"/>
</dbReference>
<evidence type="ECO:0000313" key="1">
    <source>
        <dbReference type="EMBL" id="MBP2182922.1"/>
    </source>
</evidence>
<dbReference type="NCBIfam" id="NF033530">
    <property type="entry name" value="lasso_PqqD_Strm"/>
    <property type="match status" value="1"/>
</dbReference>
<dbReference type="InterPro" id="IPR008792">
    <property type="entry name" value="PQQD"/>
</dbReference>
<proteinExistence type="predicted"/>
<reference evidence="1 2" key="1">
    <citation type="submission" date="2021-03" db="EMBL/GenBank/DDBJ databases">
        <title>Sequencing the genomes of 1000 actinobacteria strains.</title>
        <authorList>
            <person name="Klenk H.-P."/>
        </authorList>
    </citation>
    <scope>NUCLEOTIDE SEQUENCE [LARGE SCALE GENOMIC DNA]</scope>
    <source>
        <strain evidence="1 2">DSM 45510</strain>
    </source>
</reference>
<protein>
    <recommendedName>
        <fullName evidence="3">Coenzyme PQQ synthesis protein D (PqqD)</fullName>
    </recommendedName>
</protein>
<accession>A0ABS4PU07</accession>
<dbReference type="RefSeq" id="WP_209666157.1">
    <property type="nucleotide sequence ID" value="NZ_JAGGMS010000001.1"/>
</dbReference>
<organism evidence="1 2">
    <name type="scientific">Amycolatopsis magusensis</name>
    <dbReference type="NCBI Taxonomy" id="882444"/>
    <lineage>
        <taxon>Bacteria</taxon>
        <taxon>Bacillati</taxon>
        <taxon>Actinomycetota</taxon>
        <taxon>Actinomycetes</taxon>
        <taxon>Pseudonocardiales</taxon>
        <taxon>Pseudonocardiaceae</taxon>
        <taxon>Amycolatopsis</taxon>
    </lineage>
</organism>
<evidence type="ECO:0000313" key="2">
    <source>
        <dbReference type="Proteomes" id="UP000741013"/>
    </source>
</evidence>